<reference evidence="2" key="1">
    <citation type="journal article" date="2014" name="Front. Microbiol.">
        <title>High frequency of phylogenetically diverse reductive dehalogenase-homologous genes in deep subseafloor sedimentary metagenomes.</title>
        <authorList>
            <person name="Kawai M."/>
            <person name="Futagami T."/>
            <person name="Toyoda A."/>
            <person name="Takaki Y."/>
            <person name="Nishi S."/>
            <person name="Hori S."/>
            <person name="Arai W."/>
            <person name="Tsubouchi T."/>
            <person name="Morono Y."/>
            <person name="Uchiyama I."/>
            <person name="Ito T."/>
            <person name="Fujiyama A."/>
            <person name="Inagaki F."/>
            <person name="Takami H."/>
        </authorList>
    </citation>
    <scope>NUCLEOTIDE SEQUENCE</scope>
    <source>
        <strain evidence="2">Expedition CK06-06</strain>
    </source>
</reference>
<evidence type="ECO:0000313" key="2">
    <source>
        <dbReference type="EMBL" id="GAH49914.1"/>
    </source>
</evidence>
<feature type="region of interest" description="Disordered" evidence="1">
    <location>
        <begin position="1"/>
        <end position="49"/>
    </location>
</feature>
<accession>X1H7U0</accession>
<evidence type="ECO:0000256" key="1">
    <source>
        <dbReference type="SAM" id="MobiDB-lite"/>
    </source>
</evidence>
<name>X1H7U0_9ZZZZ</name>
<dbReference type="AlphaFoldDB" id="X1H7U0"/>
<feature type="compositionally biased region" description="Basic and acidic residues" evidence="1">
    <location>
        <begin position="1"/>
        <end position="12"/>
    </location>
</feature>
<protein>
    <submittedName>
        <fullName evidence="2">Uncharacterized protein</fullName>
    </submittedName>
</protein>
<sequence>MLGVCHAKDYASHRHTSRGNQISPGDKGAGKVSQGVRVSNGHYRSAQTM</sequence>
<feature type="non-terminal residue" evidence="2">
    <location>
        <position position="49"/>
    </location>
</feature>
<proteinExistence type="predicted"/>
<dbReference type="EMBL" id="BARU01020520">
    <property type="protein sequence ID" value="GAH49914.1"/>
    <property type="molecule type" value="Genomic_DNA"/>
</dbReference>
<gene>
    <name evidence="2" type="ORF">S03H2_33687</name>
</gene>
<comment type="caution">
    <text evidence="2">The sequence shown here is derived from an EMBL/GenBank/DDBJ whole genome shotgun (WGS) entry which is preliminary data.</text>
</comment>
<organism evidence="2">
    <name type="scientific">marine sediment metagenome</name>
    <dbReference type="NCBI Taxonomy" id="412755"/>
    <lineage>
        <taxon>unclassified sequences</taxon>
        <taxon>metagenomes</taxon>
        <taxon>ecological metagenomes</taxon>
    </lineage>
</organism>